<reference evidence="5" key="1">
    <citation type="submission" date="2016-06" db="EMBL/GenBank/DDBJ databases">
        <authorList>
            <person name="Van Tyne D."/>
        </authorList>
    </citation>
    <scope>NUCLEOTIDE SEQUENCE</scope>
    <source>
        <strain evidence="5">JM9A</strain>
    </source>
</reference>
<organism evidence="5 6">
    <name type="scientific">Enterococcus diestrammenae</name>
    <dbReference type="NCBI Taxonomy" id="1155073"/>
    <lineage>
        <taxon>Bacteria</taxon>
        <taxon>Bacillati</taxon>
        <taxon>Bacillota</taxon>
        <taxon>Bacilli</taxon>
        <taxon>Lactobacillales</taxon>
        <taxon>Enterococcaceae</taxon>
        <taxon>Enterococcus</taxon>
    </lineage>
</organism>
<evidence type="ECO:0000313" key="6">
    <source>
        <dbReference type="Proteomes" id="UP001429357"/>
    </source>
</evidence>
<evidence type="ECO:0000259" key="4">
    <source>
        <dbReference type="PROSITE" id="PS50995"/>
    </source>
</evidence>
<evidence type="ECO:0000256" key="1">
    <source>
        <dbReference type="ARBA" id="ARBA00023015"/>
    </source>
</evidence>
<dbReference type="InterPro" id="IPR036388">
    <property type="entry name" value="WH-like_DNA-bd_sf"/>
</dbReference>
<proteinExistence type="predicted"/>
<dbReference type="PANTHER" id="PTHR42756">
    <property type="entry name" value="TRANSCRIPTIONAL REGULATOR, MARR"/>
    <property type="match status" value="1"/>
</dbReference>
<keyword evidence="6" id="KW-1185">Reference proteome</keyword>
<protein>
    <recommendedName>
        <fullName evidence="4">HTH marR-type domain-containing protein</fullName>
    </recommendedName>
</protein>
<dbReference type="InterPro" id="IPR000835">
    <property type="entry name" value="HTH_MarR-typ"/>
</dbReference>
<dbReference type="PANTHER" id="PTHR42756:SF1">
    <property type="entry name" value="TRANSCRIPTIONAL REPRESSOR OF EMRAB OPERON"/>
    <property type="match status" value="1"/>
</dbReference>
<gene>
    <name evidence="5" type="ORF">BAU18_001915</name>
</gene>
<evidence type="ECO:0000256" key="2">
    <source>
        <dbReference type="ARBA" id="ARBA00023125"/>
    </source>
</evidence>
<accession>A0ABV0F5G5</accession>
<reference evidence="5" key="2">
    <citation type="submission" date="2024-02" db="EMBL/GenBank/DDBJ databases">
        <title>The Genome Sequence of Enterococcus diestrammenae JM9A.</title>
        <authorList>
            <person name="Earl A."/>
            <person name="Manson A."/>
            <person name="Gilmore M."/>
            <person name="Sanders J."/>
            <person name="Shea T."/>
            <person name="Howe W."/>
            <person name="Livny J."/>
            <person name="Cuomo C."/>
            <person name="Neafsey D."/>
            <person name="Birren B."/>
        </authorList>
    </citation>
    <scope>NUCLEOTIDE SEQUENCE</scope>
    <source>
        <strain evidence="5">JM9A</strain>
    </source>
</reference>
<dbReference type="PRINTS" id="PR00598">
    <property type="entry name" value="HTHMARR"/>
</dbReference>
<dbReference type="InterPro" id="IPR036390">
    <property type="entry name" value="WH_DNA-bd_sf"/>
</dbReference>
<dbReference type="PROSITE" id="PS50995">
    <property type="entry name" value="HTH_MARR_2"/>
    <property type="match status" value="1"/>
</dbReference>
<dbReference type="SUPFAM" id="SSF46785">
    <property type="entry name" value="Winged helix' DNA-binding domain"/>
    <property type="match status" value="1"/>
</dbReference>
<dbReference type="SMART" id="SM00347">
    <property type="entry name" value="HTH_MARR"/>
    <property type="match status" value="1"/>
</dbReference>
<name>A0ABV0F5G5_9ENTE</name>
<evidence type="ECO:0000313" key="5">
    <source>
        <dbReference type="EMBL" id="MEO1782322.1"/>
    </source>
</evidence>
<dbReference type="RefSeq" id="WP_161868907.1">
    <property type="nucleotide sequence ID" value="NZ_MAEI02000001.1"/>
</dbReference>
<dbReference type="Gene3D" id="1.10.10.10">
    <property type="entry name" value="Winged helix-like DNA-binding domain superfamily/Winged helix DNA-binding domain"/>
    <property type="match status" value="1"/>
</dbReference>
<dbReference type="EMBL" id="MAEI02000001">
    <property type="protein sequence ID" value="MEO1782322.1"/>
    <property type="molecule type" value="Genomic_DNA"/>
</dbReference>
<keyword evidence="2" id="KW-0238">DNA-binding</keyword>
<keyword evidence="3" id="KW-0804">Transcription</keyword>
<dbReference type="Pfam" id="PF12802">
    <property type="entry name" value="MarR_2"/>
    <property type="match status" value="1"/>
</dbReference>
<sequence>MESTMRLINHIARLAQLYREKELAKYGLGGMHHTYILNICRNPGITQDQLAKLIFVNKSNVTRQLASLEKAGFVTRQVSAQDARKIEVYPTAKAKSTLPAIQHILKEWNQELMAGWSEARQQNFIAELEQLLTRAQTMTYGEEEKS</sequence>
<comment type="caution">
    <text evidence="5">The sequence shown here is derived from an EMBL/GenBank/DDBJ whole genome shotgun (WGS) entry which is preliminary data.</text>
</comment>
<evidence type="ECO:0000256" key="3">
    <source>
        <dbReference type="ARBA" id="ARBA00023163"/>
    </source>
</evidence>
<dbReference type="Proteomes" id="UP001429357">
    <property type="component" value="Unassembled WGS sequence"/>
</dbReference>
<keyword evidence="1" id="KW-0805">Transcription regulation</keyword>
<feature type="domain" description="HTH marR-type" evidence="4">
    <location>
        <begin position="1"/>
        <end position="133"/>
    </location>
</feature>